<gene>
    <name evidence="3" type="ORF">B9Q04_11815</name>
</gene>
<keyword evidence="1" id="KW-1133">Transmembrane helix</keyword>
<feature type="domain" description="EfeO-type cupredoxin-like" evidence="2">
    <location>
        <begin position="52"/>
        <end position="146"/>
    </location>
</feature>
<feature type="transmembrane region" description="Helical" evidence="1">
    <location>
        <begin position="25"/>
        <end position="46"/>
    </location>
</feature>
<dbReference type="InterPro" id="IPR028096">
    <property type="entry name" value="EfeO_Cupredoxin"/>
</dbReference>
<dbReference type="Gene3D" id="2.60.40.420">
    <property type="entry name" value="Cupredoxins - blue copper proteins"/>
    <property type="match status" value="1"/>
</dbReference>
<evidence type="ECO:0000313" key="3">
    <source>
        <dbReference type="EMBL" id="PSO07265.1"/>
    </source>
</evidence>
<proteinExistence type="predicted"/>
<dbReference type="PANTHER" id="PTHR36507">
    <property type="entry name" value="BLL1555 PROTEIN"/>
    <property type="match status" value="1"/>
</dbReference>
<dbReference type="EMBL" id="NEXF01000290">
    <property type="protein sequence ID" value="PSO07265.1"/>
    <property type="molecule type" value="Genomic_DNA"/>
</dbReference>
<sequence length="202" mass="21939">MLPIMKSNFLNRRIIPSPSRQKTRLIYFILFTTVILATFTILQTHVSTIAAADGVKVVHVSIIPGAGYNRSSLGYSPDVIHVVIGVNNTVVWTNNDNVTHTVTSTSGVFNSGFIPPGQSWNYTFTYPGTFNYYCTIHPWMKGTVIVEAPTGTMAPPNYSATYLYTGSLPSPKNPPGDLIAGGVFALIVLGIVLGEISSRKTR</sequence>
<organism evidence="3 4">
    <name type="scientific">Candidatus Marsarchaeota G2 archaeon BE_D</name>
    <dbReference type="NCBI Taxonomy" id="1978158"/>
    <lineage>
        <taxon>Archaea</taxon>
        <taxon>Candidatus Marsarchaeota</taxon>
        <taxon>Candidatus Marsarchaeota group 2</taxon>
    </lineage>
</organism>
<dbReference type="Pfam" id="PF13473">
    <property type="entry name" value="Cupredoxin_1"/>
    <property type="match status" value="1"/>
</dbReference>
<reference evidence="3 4" key="1">
    <citation type="submission" date="2017-04" db="EMBL/GenBank/DDBJ databases">
        <title>Novel microbial lineages endemic to geothermal iron-oxide mats fill important gaps in the evolutionary history of Archaea.</title>
        <authorList>
            <person name="Jay Z.J."/>
            <person name="Beam J.P."/>
            <person name="Dlakic M."/>
            <person name="Rusch D.B."/>
            <person name="Kozubal M.A."/>
            <person name="Inskeep W.P."/>
        </authorList>
    </citation>
    <scope>NUCLEOTIDE SEQUENCE [LARGE SCALE GENOMIC DNA]</scope>
    <source>
        <strain evidence="3">BE_D</strain>
    </source>
</reference>
<evidence type="ECO:0000256" key="1">
    <source>
        <dbReference type="SAM" id="Phobius"/>
    </source>
</evidence>
<dbReference type="SUPFAM" id="SSF49503">
    <property type="entry name" value="Cupredoxins"/>
    <property type="match status" value="1"/>
</dbReference>
<dbReference type="Proteomes" id="UP000242015">
    <property type="component" value="Unassembled WGS sequence"/>
</dbReference>
<name>A0A2R6C8N6_9ARCH</name>
<dbReference type="InterPro" id="IPR008972">
    <property type="entry name" value="Cupredoxin"/>
</dbReference>
<evidence type="ECO:0000313" key="4">
    <source>
        <dbReference type="Proteomes" id="UP000242015"/>
    </source>
</evidence>
<keyword evidence="1" id="KW-0812">Transmembrane</keyword>
<dbReference type="AlphaFoldDB" id="A0A2R6C8N6"/>
<keyword evidence="1" id="KW-0472">Membrane</keyword>
<dbReference type="PANTHER" id="PTHR36507:SF1">
    <property type="entry name" value="BLL1555 PROTEIN"/>
    <property type="match status" value="1"/>
</dbReference>
<accession>A0A2R6C8N6</accession>
<feature type="transmembrane region" description="Helical" evidence="1">
    <location>
        <begin position="178"/>
        <end position="196"/>
    </location>
</feature>
<evidence type="ECO:0000259" key="2">
    <source>
        <dbReference type="Pfam" id="PF13473"/>
    </source>
</evidence>
<comment type="caution">
    <text evidence="3">The sequence shown here is derived from an EMBL/GenBank/DDBJ whole genome shotgun (WGS) entry which is preliminary data.</text>
</comment>
<dbReference type="InterPro" id="IPR052721">
    <property type="entry name" value="ET_Amicyanin"/>
</dbReference>
<protein>
    <recommendedName>
        <fullName evidence="2">EfeO-type cupredoxin-like domain-containing protein</fullName>
    </recommendedName>
</protein>